<accession>A0A2P6N143</accession>
<evidence type="ECO:0000313" key="2">
    <source>
        <dbReference type="EMBL" id="PRP77686.1"/>
    </source>
</evidence>
<dbReference type="EMBL" id="MDYQ01000257">
    <property type="protein sequence ID" value="PRP77686.1"/>
    <property type="molecule type" value="Genomic_DNA"/>
</dbReference>
<evidence type="ECO:0000313" key="3">
    <source>
        <dbReference type="Proteomes" id="UP000241769"/>
    </source>
</evidence>
<dbReference type="AlphaFoldDB" id="A0A2P6N143"/>
<dbReference type="InterPro" id="IPR038727">
    <property type="entry name" value="NadR/Ttd14_AAA_dom"/>
</dbReference>
<organism evidence="2 3">
    <name type="scientific">Planoprotostelium fungivorum</name>
    <dbReference type="NCBI Taxonomy" id="1890364"/>
    <lineage>
        <taxon>Eukaryota</taxon>
        <taxon>Amoebozoa</taxon>
        <taxon>Evosea</taxon>
        <taxon>Variosea</taxon>
        <taxon>Cavosteliida</taxon>
        <taxon>Cavosteliaceae</taxon>
        <taxon>Planoprotostelium</taxon>
    </lineage>
</organism>
<sequence>MHDQGNGRWDLIIITGGPCCGKTTLLKQIEQMDLKGIKVVHEMARAYIDEQLCQGRRIEEIRGNSDRFQEEVLRRKVEVEDEILYHHPAATVMMERGLPDSIAYAVAYHCAYDPEQLSTRYAREHPEIRSRINHHLPAGDINDSDGRTLDSFHLDRVSFPQYTAVLILDELPYATDYARTESSHEAKRIHDLLYEVYRRLDTPVHLVPPLAITERVQHVLQLVGTIRNCPK</sequence>
<keyword evidence="3" id="KW-1185">Reference proteome</keyword>
<dbReference type="Gene3D" id="3.40.50.300">
    <property type="entry name" value="P-loop containing nucleotide triphosphate hydrolases"/>
    <property type="match status" value="1"/>
</dbReference>
<gene>
    <name evidence="2" type="ORF">PROFUN_00547</name>
</gene>
<dbReference type="Proteomes" id="UP000241769">
    <property type="component" value="Unassembled WGS sequence"/>
</dbReference>
<comment type="caution">
    <text evidence="2">The sequence shown here is derived from an EMBL/GenBank/DDBJ whole genome shotgun (WGS) entry which is preliminary data.</text>
</comment>
<dbReference type="Pfam" id="PF13521">
    <property type="entry name" value="AAA_28"/>
    <property type="match status" value="1"/>
</dbReference>
<dbReference type="SUPFAM" id="SSF52540">
    <property type="entry name" value="P-loop containing nucleoside triphosphate hydrolases"/>
    <property type="match status" value="2"/>
</dbReference>
<protein>
    <recommendedName>
        <fullName evidence="1">NadR/Ttd14 AAA domain-containing protein</fullName>
    </recommendedName>
</protein>
<feature type="domain" description="NadR/Ttd14 AAA" evidence="1">
    <location>
        <begin position="12"/>
        <end position="215"/>
    </location>
</feature>
<evidence type="ECO:0000259" key="1">
    <source>
        <dbReference type="Pfam" id="PF13521"/>
    </source>
</evidence>
<dbReference type="InterPro" id="IPR027417">
    <property type="entry name" value="P-loop_NTPase"/>
</dbReference>
<dbReference type="InParanoid" id="A0A2P6N143"/>
<name>A0A2P6N143_9EUKA</name>
<reference evidence="2 3" key="1">
    <citation type="journal article" date="2018" name="Genome Biol. Evol.">
        <title>Multiple Roots of Fruiting Body Formation in Amoebozoa.</title>
        <authorList>
            <person name="Hillmann F."/>
            <person name="Forbes G."/>
            <person name="Novohradska S."/>
            <person name="Ferling I."/>
            <person name="Riege K."/>
            <person name="Groth M."/>
            <person name="Westermann M."/>
            <person name="Marz M."/>
            <person name="Spaller T."/>
            <person name="Winckler T."/>
            <person name="Schaap P."/>
            <person name="Glockner G."/>
        </authorList>
    </citation>
    <scope>NUCLEOTIDE SEQUENCE [LARGE SCALE GENOMIC DNA]</scope>
    <source>
        <strain evidence="2 3">Jena</strain>
    </source>
</reference>
<proteinExistence type="predicted"/>